<evidence type="ECO:0000313" key="3">
    <source>
        <dbReference type="Proteomes" id="UP000218209"/>
    </source>
</evidence>
<organism evidence="2 3">
    <name type="scientific">Porphyra umbilicalis</name>
    <name type="common">Purple laver</name>
    <name type="synonym">Red alga</name>
    <dbReference type="NCBI Taxonomy" id="2786"/>
    <lineage>
        <taxon>Eukaryota</taxon>
        <taxon>Rhodophyta</taxon>
        <taxon>Bangiophyceae</taxon>
        <taxon>Bangiales</taxon>
        <taxon>Bangiaceae</taxon>
        <taxon>Porphyra</taxon>
    </lineage>
</organism>
<dbReference type="AlphaFoldDB" id="A0A1X6PCZ1"/>
<proteinExistence type="predicted"/>
<feature type="chain" id="PRO_5012643097" evidence="1">
    <location>
        <begin position="28"/>
        <end position="192"/>
    </location>
</feature>
<sequence>MKARTLIFTDRLAAAILLLAPSSSVRSLSVCRRDGPRDLFFFVFDGDQTAFVGTEHFEPLFAAAGRLPLHTLTVGPLAAKAVDRVVAPGTLARNTLCRLHLRHLIVSPTNRVAVLATLVAVASRLITLTIEGRALHNRSGWYFPMAGLLHGWLSATPRAAVLREFSFVGQLSAADAVALAAWAPCLTTLSLT</sequence>
<feature type="non-terminal residue" evidence="2">
    <location>
        <position position="192"/>
    </location>
</feature>
<name>A0A1X6PCZ1_PORUM</name>
<keyword evidence="1" id="KW-0732">Signal</keyword>
<evidence type="ECO:0000256" key="1">
    <source>
        <dbReference type="SAM" id="SignalP"/>
    </source>
</evidence>
<gene>
    <name evidence="2" type="ORF">BU14_0105s0013</name>
</gene>
<dbReference type="Proteomes" id="UP000218209">
    <property type="component" value="Unassembled WGS sequence"/>
</dbReference>
<evidence type="ECO:0000313" key="2">
    <source>
        <dbReference type="EMBL" id="OSX78595.1"/>
    </source>
</evidence>
<feature type="signal peptide" evidence="1">
    <location>
        <begin position="1"/>
        <end position="27"/>
    </location>
</feature>
<accession>A0A1X6PCZ1</accession>
<keyword evidence="3" id="KW-1185">Reference proteome</keyword>
<dbReference type="EMBL" id="KV918809">
    <property type="protein sequence ID" value="OSX78595.1"/>
    <property type="molecule type" value="Genomic_DNA"/>
</dbReference>
<reference evidence="2 3" key="1">
    <citation type="submission" date="2017-03" db="EMBL/GenBank/DDBJ databases">
        <title>WGS assembly of Porphyra umbilicalis.</title>
        <authorList>
            <person name="Brawley S.H."/>
            <person name="Blouin N.A."/>
            <person name="Ficko-Blean E."/>
            <person name="Wheeler G.L."/>
            <person name="Lohr M."/>
            <person name="Goodson H.V."/>
            <person name="Jenkins J.W."/>
            <person name="Blaby-Haas C.E."/>
            <person name="Helliwell K.E."/>
            <person name="Chan C."/>
            <person name="Marriage T."/>
            <person name="Bhattacharya D."/>
            <person name="Klein A.S."/>
            <person name="Badis Y."/>
            <person name="Brodie J."/>
            <person name="Cao Y."/>
            <person name="Collen J."/>
            <person name="Dittami S.M."/>
            <person name="Gachon C.M."/>
            <person name="Green B.R."/>
            <person name="Karpowicz S."/>
            <person name="Kim J.W."/>
            <person name="Kudahl U."/>
            <person name="Lin S."/>
            <person name="Michel G."/>
            <person name="Mittag M."/>
            <person name="Olson B.J."/>
            <person name="Pangilinan J."/>
            <person name="Peng Y."/>
            <person name="Qiu H."/>
            <person name="Shu S."/>
            <person name="Singer J.T."/>
            <person name="Smith A.G."/>
            <person name="Sprecher B.N."/>
            <person name="Wagner V."/>
            <person name="Wang W."/>
            <person name="Wang Z.-Y."/>
            <person name="Yan J."/>
            <person name="Yarish C."/>
            <person name="Zoeuner-Riek S."/>
            <person name="Zhuang Y."/>
            <person name="Zou Y."/>
            <person name="Lindquist E.A."/>
            <person name="Grimwood J."/>
            <person name="Barry K."/>
            <person name="Rokhsar D.S."/>
            <person name="Schmutz J."/>
            <person name="Stiller J.W."/>
            <person name="Grossman A.R."/>
            <person name="Prochnik S.E."/>
        </authorList>
    </citation>
    <scope>NUCLEOTIDE SEQUENCE [LARGE SCALE GENOMIC DNA]</scope>
    <source>
        <strain evidence="2">4086291</strain>
    </source>
</reference>
<protein>
    <submittedName>
        <fullName evidence="2">Uncharacterized protein</fullName>
    </submittedName>
</protein>